<name>A0A2P2JA93_RHIMU</name>
<organism evidence="3">
    <name type="scientific">Rhizophora mucronata</name>
    <name type="common">Asiatic mangrove</name>
    <dbReference type="NCBI Taxonomy" id="61149"/>
    <lineage>
        <taxon>Eukaryota</taxon>
        <taxon>Viridiplantae</taxon>
        <taxon>Streptophyta</taxon>
        <taxon>Embryophyta</taxon>
        <taxon>Tracheophyta</taxon>
        <taxon>Spermatophyta</taxon>
        <taxon>Magnoliopsida</taxon>
        <taxon>eudicotyledons</taxon>
        <taxon>Gunneridae</taxon>
        <taxon>Pentapetalae</taxon>
        <taxon>rosids</taxon>
        <taxon>fabids</taxon>
        <taxon>Malpighiales</taxon>
        <taxon>Rhizophoraceae</taxon>
        <taxon>Rhizophora</taxon>
    </lineage>
</organism>
<evidence type="ECO:0000313" key="3">
    <source>
        <dbReference type="EMBL" id="MBW90381.1"/>
    </source>
</evidence>
<sequence length="154" mass="17408">MNRSSLRESVAVGNGRNLPGLRQHLRGQSLTSFSNSKDAADENLDLFSKNRRTFSVASSDESSDGNIRTSYDVFGNCSSRNNNSNDDKKSCHFVLQWTRMPLAAISLAPLNWGGDLFFFLGALPAIFNVLFMLDYWIWCFGIFFYLEFPLHCNS</sequence>
<feature type="region of interest" description="Disordered" evidence="1">
    <location>
        <begin position="1"/>
        <end position="22"/>
    </location>
</feature>
<evidence type="ECO:0000256" key="1">
    <source>
        <dbReference type="SAM" id="MobiDB-lite"/>
    </source>
</evidence>
<keyword evidence="2" id="KW-1133">Transmembrane helix</keyword>
<keyword evidence="2" id="KW-0472">Membrane</keyword>
<proteinExistence type="predicted"/>
<feature type="transmembrane region" description="Helical" evidence="2">
    <location>
        <begin position="116"/>
        <end position="146"/>
    </location>
</feature>
<protein>
    <submittedName>
        <fullName evidence="3">DNA binding protein</fullName>
    </submittedName>
</protein>
<reference evidence="3" key="1">
    <citation type="submission" date="2018-02" db="EMBL/GenBank/DDBJ databases">
        <title>Rhizophora mucronata_Transcriptome.</title>
        <authorList>
            <person name="Meera S.P."/>
            <person name="Sreeshan A."/>
            <person name="Augustine A."/>
        </authorList>
    </citation>
    <scope>NUCLEOTIDE SEQUENCE</scope>
    <source>
        <tissue evidence="3">Leaf</tissue>
    </source>
</reference>
<evidence type="ECO:0000256" key="2">
    <source>
        <dbReference type="SAM" id="Phobius"/>
    </source>
</evidence>
<dbReference type="AlphaFoldDB" id="A0A2P2JA93"/>
<accession>A0A2P2JA93</accession>
<dbReference type="EMBL" id="GGEC01009898">
    <property type="protein sequence ID" value="MBW90381.1"/>
    <property type="molecule type" value="Transcribed_RNA"/>
</dbReference>
<keyword evidence="2" id="KW-0812">Transmembrane</keyword>